<proteinExistence type="predicted"/>
<reference evidence="2 4" key="1">
    <citation type="submission" date="2016-10" db="EMBL/GenBank/DDBJ databases">
        <authorList>
            <person name="de Groot N.N."/>
        </authorList>
    </citation>
    <scope>NUCLEOTIDE SEQUENCE [LARGE SCALE GENOMIC DNA]</scope>
    <source>
        <strain evidence="2 4">DSM 12130</strain>
    </source>
</reference>
<evidence type="ECO:0000313" key="2">
    <source>
        <dbReference type="EMBL" id="SDP70271.1"/>
    </source>
</evidence>
<feature type="region of interest" description="Disordered" evidence="1">
    <location>
        <begin position="48"/>
        <end position="75"/>
    </location>
</feature>
<evidence type="ECO:0000313" key="3">
    <source>
        <dbReference type="EMBL" id="SDP70359.1"/>
    </source>
</evidence>
<dbReference type="EMBL" id="FNJI01000036">
    <property type="protein sequence ID" value="SDP70359.1"/>
    <property type="molecule type" value="Genomic_DNA"/>
</dbReference>
<accession>A0A1H0UVW3</accession>
<protein>
    <submittedName>
        <fullName evidence="2">Uncharacterized protein</fullName>
    </submittedName>
</protein>
<dbReference type="STRING" id="91360.SAMN05660330_03754"/>
<keyword evidence="4" id="KW-1185">Reference proteome</keyword>
<evidence type="ECO:0000313" key="4">
    <source>
        <dbReference type="Proteomes" id="UP000199073"/>
    </source>
</evidence>
<name>A0A1H0UVW3_9BACT</name>
<dbReference type="AlphaFoldDB" id="A0A1H0UVW3"/>
<organism evidence="2 4">
    <name type="scientific">Desulforhopalus singaporensis</name>
    <dbReference type="NCBI Taxonomy" id="91360"/>
    <lineage>
        <taxon>Bacteria</taxon>
        <taxon>Pseudomonadati</taxon>
        <taxon>Thermodesulfobacteriota</taxon>
        <taxon>Desulfobulbia</taxon>
        <taxon>Desulfobulbales</taxon>
        <taxon>Desulfocapsaceae</taxon>
        <taxon>Desulforhopalus</taxon>
    </lineage>
</organism>
<gene>
    <name evidence="2" type="ORF">SAMN05660330_03754</name>
    <name evidence="3" type="ORF">SAMN05660330_03759</name>
</gene>
<feature type="compositionally biased region" description="Basic and acidic residues" evidence="1">
    <location>
        <begin position="48"/>
        <end position="57"/>
    </location>
</feature>
<dbReference type="Proteomes" id="UP000199073">
    <property type="component" value="Unassembled WGS sequence"/>
</dbReference>
<sequence length="75" mass="8661">MKPLPQAAITADKLRRMAKELILQAEELEVASGVNEYQPTRHVEFEFSPKKLKERKVGAGRQQQKKTRKEKISKN</sequence>
<evidence type="ECO:0000256" key="1">
    <source>
        <dbReference type="SAM" id="MobiDB-lite"/>
    </source>
</evidence>
<dbReference type="RefSeq" id="WP_092225640.1">
    <property type="nucleotide sequence ID" value="NZ_FNJI01000036.1"/>
</dbReference>
<dbReference type="EMBL" id="FNJI01000036">
    <property type="protein sequence ID" value="SDP70271.1"/>
    <property type="molecule type" value="Genomic_DNA"/>
</dbReference>